<dbReference type="PANTHER" id="PTHR43610">
    <property type="entry name" value="BLL6696 PROTEIN"/>
    <property type="match status" value="1"/>
</dbReference>
<accession>A0ABU3AAD5</accession>
<sequence length="175" mass="20197">MIDLQPTLENDLVLIRPLLVEDFENLYKVAKDAKIWELHQNPNRYELQVFRQFFKDAINSKGALVIIDKATSKIIGSSRFKQTENSNQAVEIGWTFLSRSYWGGVYNKSFKGLMITHAFEYFDYVLFHVDENNFRSQKAVKKLGGTLIDRQGTLAYLHTPKKSGLTFILGKKEVT</sequence>
<dbReference type="PANTHER" id="PTHR43610:SF1">
    <property type="entry name" value="N-ACETYLTRANSFERASE DOMAIN-CONTAINING PROTEIN"/>
    <property type="match status" value="1"/>
</dbReference>
<evidence type="ECO:0000259" key="1">
    <source>
        <dbReference type="PROSITE" id="PS51186"/>
    </source>
</evidence>
<keyword evidence="3" id="KW-1185">Reference proteome</keyword>
<reference evidence="2 3" key="1">
    <citation type="submission" date="2023-09" db="EMBL/GenBank/DDBJ databases">
        <authorList>
            <person name="Rey-Velasco X."/>
        </authorList>
    </citation>
    <scope>NUCLEOTIDE SEQUENCE [LARGE SCALE GENOMIC DNA]</scope>
    <source>
        <strain evidence="2 3">F388</strain>
    </source>
</reference>
<dbReference type="SUPFAM" id="SSF55729">
    <property type="entry name" value="Acyl-CoA N-acyltransferases (Nat)"/>
    <property type="match status" value="1"/>
</dbReference>
<organism evidence="2 3">
    <name type="scientific">Croceitalea rosinachiae</name>
    <dbReference type="NCBI Taxonomy" id="3075596"/>
    <lineage>
        <taxon>Bacteria</taxon>
        <taxon>Pseudomonadati</taxon>
        <taxon>Bacteroidota</taxon>
        <taxon>Flavobacteriia</taxon>
        <taxon>Flavobacteriales</taxon>
        <taxon>Flavobacteriaceae</taxon>
        <taxon>Croceitalea</taxon>
    </lineage>
</organism>
<dbReference type="Proteomes" id="UP001255246">
    <property type="component" value="Unassembled WGS sequence"/>
</dbReference>
<dbReference type="InterPro" id="IPR000182">
    <property type="entry name" value="GNAT_dom"/>
</dbReference>
<dbReference type="PROSITE" id="PS51186">
    <property type="entry name" value="GNAT"/>
    <property type="match status" value="1"/>
</dbReference>
<dbReference type="EMBL" id="JAVRHR010000002">
    <property type="protein sequence ID" value="MDT0607147.1"/>
    <property type="molecule type" value="Genomic_DNA"/>
</dbReference>
<dbReference type="Gene3D" id="3.40.630.30">
    <property type="match status" value="1"/>
</dbReference>
<protein>
    <submittedName>
        <fullName evidence="2">GNAT family N-acetyltransferase</fullName>
    </submittedName>
</protein>
<name>A0ABU3AAD5_9FLAO</name>
<evidence type="ECO:0000313" key="2">
    <source>
        <dbReference type="EMBL" id="MDT0607147.1"/>
    </source>
</evidence>
<dbReference type="InterPro" id="IPR016181">
    <property type="entry name" value="Acyl_CoA_acyltransferase"/>
</dbReference>
<gene>
    <name evidence="2" type="ORF">RM706_08910</name>
</gene>
<evidence type="ECO:0000313" key="3">
    <source>
        <dbReference type="Proteomes" id="UP001255246"/>
    </source>
</evidence>
<feature type="domain" description="N-acetyltransferase" evidence="1">
    <location>
        <begin position="13"/>
        <end position="175"/>
    </location>
</feature>
<comment type="caution">
    <text evidence="2">The sequence shown here is derived from an EMBL/GenBank/DDBJ whole genome shotgun (WGS) entry which is preliminary data.</text>
</comment>
<dbReference type="Pfam" id="PF13302">
    <property type="entry name" value="Acetyltransf_3"/>
    <property type="match status" value="1"/>
</dbReference>
<dbReference type="RefSeq" id="WP_311350708.1">
    <property type="nucleotide sequence ID" value="NZ_JAVRHR010000002.1"/>
</dbReference>
<proteinExistence type="predicted"/>